<keyword evidence="2 4" id="KW-0285">Flavoprotein</keyword>
<dbReference type="SUPFAM" id="SSF56645">
    <property type="entry name" value="Acyl-CoA dehydrogenase NM domain-like"/>
    <property type="match status" value="1"/>
</dbReference>
<keyword evidence="10" id="KW-1185">Reference proteome</keyword>
<feature type="domain" description="Acyl-CoA oxidase/dehydrogenase middle" evidence="7">
    <location>
        <begin position="230"/>
        <end position="334"/>
    </location>
</feature>
<dbReference type="PANTHER" id="PTHR42707">
    <property type="entry name" value="ACYL-COA DEHYDROGENASE"/>
    <property type="match status" value="1"/>
</dbReference>
<protein>
    <submittedName>
        <fullName evidence="9">Uncharacterized protein</fullName>
    </submittedName>
</protein>
<dbReference type="InterPro" id="IPR006091">
    <property type="entry name" value="Acyl-CoA_Oxase/DH_mid-dom"/>
</dbReference>
<keyword evidence="3 4" id="KW-0274">FAD</keyword>
<dbReference type="InterPro" id="IPR036250">
    <property type="entry name" value="AcylCo_DH-like_C"/>
</dbReference>
<accession>A0ABR3GID4</accession>
<evidence type="ECO:0000256" key="2">
    <source>
        <dbReference type="ARBA" id="ARBA00022630"/>
    </source>
</evidence>
<organism evidence="9 10">
    <name type="scientific">Discina gigas</name>
    <dbReference type="NCBI Taxonomy" id="1032678"/>
    <lineage>
        <taxon>Eukaryota</taxon>
        <taxon>Fungi</taxon>
        <taxon>Dikarya</taxon>
        <taxon>Ascomycota</taxon>
        <taxon>Pezizomycotina</taxon>
        <taxon>Pezizomycetes</taxon>
        <taxon>Pezizales</taxon>
        <taxon>Discinaceae</taxon>
        <taxon>Discina</taxon>
    </lineage>
</organism>
<evidence type="ECO:0000259" key="6">
    <source>
        <dbReference type="Pfam" id="PF00441"/>
    </source>
</evidence>
<feature type="region of interest" description="Disordered" evidence="5">
    <location>
        <begin position="1"/>
        <end position="39"/>
    </location>
</feature>
<dbReference type="Pfam" id="PF02770">
    <property type="entry name" value="Acyl-CoA_dh_M"/>
    <property type="match status" value="1"/>
</dbReference>
<comment type="cofactor">
    <cofactor evidence="4">
        <name>FAD</name>
        <dbReference type="ChEBI" id="CHEBI:57692"/>
    </cofactor>
</comment>
<dbReference type="InterPro" id="IPR009100">
    <property type="entry name" value="AcylCoA_DH/oxidase_NM_dom_sf"/>
</dbReference>
<reference evidence="9 10" key="1">
    <citation type="submission" date="2024-02" db="EMBL/GenBank/DDBJ databases">
        <title>Discinaceae phylogenomics.</title>
        <authorList>
            <person name="Dirks A.C."/>
            <person name="James T.Y."/>
        </authorList>
    </citation>
    <scope>NUCLEOTIDE SEQUENCE [LARGE SCALE GENOMIC DNA]</scope>
    <source>
        <strain evidence="9 10">ACD0624</strain>
    </source>
</reference>
<sequence>MSVIGSQKRQQQQQQQPLPPLQQQQQQPSVLKPSSSDVGFFQETPRLHNQFQDDTALQRILSRMPPFPILIPLHHDLEALASAALSPQVLHWLEDAEAHPPTLESHDAFANRSDSLRTSEGWRKLAELGAHQGIVAEGYEGRYGRLGQFAKYYILSPSSAITTCPFAMTDGAARLLAQHLPNPPSSVQSFFSPDPVGGRREAEIQRKVFTNAHFRLISRDQSTRWTSGQWMTERPGGSDISRSETVAVYSPLKYSSQLDDADELGPWLVDGYKFFSSATDADMSILLARTASGLSAFYAPMRLPNGERNGVRIVRLKKKLGTRALPTAELELKGMRAWLIGVEGEGIKEISTVLNITRIHNAVTAVSFMRRGLAIAKAYAKVRIVGKGKPLWTMPLHLRTLAHLELLHRASTHLTFFVVHLLSVIESPASLTHNHPSITPPGYLYVPSSATATQLFRILTPMTKALTARLAMVTLSESVESLGGIGYCENEEPLNVARLLRDTQVLSIWEGTTNVLITDLIGVLKRTSRAGGEGRAWEVINEFVEENLGRGGRAGDVGGEILEKCKVVLWKEWKEFESVLDTRTKEELTSDGRVVLWRLGWVICGVLLIMDARRDGERGAVELAKRWILERGGVWGWGDDRGSEGEYRGVEDRAREDCWVVFGEDLPNEPERAKL</sequence>
<dbReference type="SUPFAM" id="SSF47203">
    <property type="entry name" value="Acyl-CoA dehydrogenase C-terminal domain-like"/>
    <property type="match status" value="1"/>
</dbReference>
<gene>
    <name evidence="9" type="ORF">Q9L58_005422</name>
</gene>
<comment type="caution">
    <text evidence="9">The sequence shown here is derived from an EMBL/GenBank/DDBJ whole genome shotgun (WGS) entry which is preliminary data.</text>
</comment>
<keyword evidence="4" id="KW-0560">Oxidoreductase</keyword>
<dbReference type="Gene3D" id="1.20.140.10">
    <property type="entry name" value="Butyryl-CoA Dehydrogenase, subunit A, domain 3"/>
    <property type="match status" value="1"/>
</dbReference>
<evidence type="ECO:0000256" key="1">
    <source>
        <dbReference type="ARBA" id="ARBA00009347"/>
    </source>
</evidence>
<name>A0ABR3GID4_9PEZI</name>
<feature type="domain" description="Adaptive response protein AidB N-terminal" evidence="8">
    <location>
        <begin position="48"/>
        <end position="178"/>
    </location>
</feature>
<dbReference type="InterPro" id="IPR009075">
    <property type="entry name" value="AcylCo_DH/oxidase_C"/>
</dbReference>
<dbReference type="Pfam" id="PF00441">
    <property type="entry name" value="Acyl-CoA_dh_1"/>
    <property type="match status" value="2"/>
</dbReference>
<dbReference type="InterPro" id="IPR052904">
    <property type="entry name" value="Acyl-CoA_dehydrogenase-like"/>
</dbReference>
<feature type="compositionally biased region" description="Low complexity" evidence="5">
    <location>
        <begin position="10"/>
        <end position="28"/>
    </location>
</feature>
<evidence type="ECO:0000256" key="4">
    <source>
        <dbReference type="RuleBase" id="RU362125"/>
    </source>
</evidence>
<dbReference type="Gene3D" id="2.40.110.20">
    <property type="match status" value="1"/>
</dbReference>
<evidence type="ECO:0000256" key="3">
    <source>
        <dbReference type="ARBA" id="ARBA00022827"/>
    </source>
</evidence>
<dbReference type="Proteomes" id="UP001447188">
    <property type="component" value="Unassembled WGS sequence"/>
</dbReference>
<comment type="similarity">
    <text evidence="1 4">Belongs to the acyl-CoA dehydrogenase family.</text>
</comment>
<evidence type="ECO:0000313" key="9">
    <source>
        <dbReference type="EMBL" id="KAL0635603.1"/>
    </source>
</evidence>
<dbReference type="PANTHER" id="PTHR42707:SF2">
    <property type="entry name" value="ACD11 DEHYDROGENASE"/>
    <property type="match status" value="1"/>
</dbReference>
<dbReference type="Pfam" id="PF18158">
    <property type="entry name" value="AidB_N"/>
    <property type="match status" value="1"/>
</dbReference>
<dbReference type="Gene3D" id="6.10.250.600">
    <property type="match status" value="1"/>
</dbReference>
<evidence type="ECO:0000259" key="8">
    <source>
        <dbReference type="Pfam" id="PF18158"/>
    </source>
</evidence>
<evidence type="ECO:0000313" key="10">
    <source>
        <dbReference type="Proteomes" id="UP001447188"/>
    </source>
</evidence>
<feature type="domain" description="Acyl-CoA dehydrogenase/oxidase C-terminal" evidence="6">
    <location>
        <begin position="454"/>
        <end position="519"/>
    </location>
</feature>
<feature type="domain" description="Acyl-CoA dehydrogenase/oxidase C-terminal" evidence="6">
    <location>
        <begin position="344"/>
        <end position="423"/>
    </location>
</feature>
<dbReference type="InterPro" id="IPR041504">
    <property type="entry name" value="AidB_N"/>
</dbReference>
<evidence type="ECO:0000259" key="7">
    <source>
        <dbReference type="Pfam" id="PF02770"/>
    </source>
</evidence>
<proteinExistence type="inferred from homology"/>
<evidence type="ECO:0000256" key="5">
    <source>
        <dbReference type="SAM" id="MobiDB-lite"/>
    </source>
</evidence>
<dbReference type="EMBL" id="JBBBZM010000066">
    <property type="protein sequence ID" value="KAL0635603.1"/>
    <property type="molecule type" value="Genomic_DNA"/>
</dbReference>